<dbReference type="InterPro" id="IPR053139">
    <property type="entry name" value="Surface_bspA-like"/>
</dbReference>
<dbReference type="InterPro" id="IPR026906">
    <property type="entry name" value="LRR_5"/>
</dbReference>
<evidence type="ECO:0000256" key="1">
    <source>
        <dbReference type="SAM" id="Phobius"/>
    </source>
</evidence>
<dbReference type="RefSeq" id="XP_001306394.1">
    <property type="nucleotide sequence ID" value="XM_001306393.1"/>
</dbReference>
<sequence>MRSTLIISRLLARDIRISADPVISGDAIIFNSDSEYDTPGLFKKLYLAKITKCLLNESLPDNIRTYKWFKLINTLEIRHNLLTKIPDNCFQDCHFLKKVILPQETVQINSRAFQNSAIEEINLQNIEIIMDYAFLSCVNLKNIELPNITTLGLNAFQYSSIQSLSIGNSLTDVSDQAFSDCLFLNTVDFGDSSIIGEKMFYNCQNLNTFTYNFEEIGSLGNKCFAYSGIKSFKFGTEIRSIGTYCFENSQLTDVTFDDHISLTLGEYTFSKCGNLKKINIPIKLELNKGVFHECCNLVDITLTDFVSVIPESLFKFCKNLKNLSLPNVHEIHENAFYGCSNLESLDIPSIASIGDKAFWQCSKLQLNLLENRQNDLKLGDKVFVQCNKITLTKYTKHLLSKQSFVQCPGLKSLEIFISSSVNYSLCFSGCVNLESVVIDPLSDGKIGERMFQGCKNLKSVTFTDVVNEVGEYSFFGCPFNEVDLNNLTNIGFGAFQRTKITKLQIQNNFVSNHQFDNCYLLETIYLGPNVTDISFNAFANCTKLEKIEIDEKNSNFLFENSVLYSSDKKILYGIMRASSNKSLEIPSSVQEIADYAFESHQKLKKVVVSNSVVFGEFSFSKMPKLEKFTIDNTGDFVISNGMFANSSNLEKFLCNGKILFFDDFCFDYCFSLEEVEGTGDCTYFGTRSFRRCISLKEINLSHAKILGFESFKHCFKLSELHLTNTVERYEEGCFHSISIESLNLSNPYTGYYLEDVCFDNISTLKKVYFMDYCSFAASAVFNRCDIDYIYFSKHFHTNIFKSLLQAMKSSELQIEIADDNYYLKVQDNFFVVDKLTGVVQSIVAYNGEDFIEIPENVTTASSNDVVTQMYYENELSYIARLPQSKFIVHENFLSDDNSMFAQFGIFALCVKGDSSTYFDGVDVNEMYRVFVDYDYPYPTALGVNVERGDEKLCDDFNVQHSFGVGGNVFGLSKNEIFMLIVILLVSGILIAFVVYFLFYYKKLCQKKKNSSEGNQRSDEVNGFTKNSTFKDEIEMTA</sequence>
<feature type="transmembrane region" description="Helical" evidence="1">
    <location>
        <begin position="976"/>
        <end position="1000"/>
    </location>
</feature>
<dbReference type="Proteomes" id="UP000001542">
    <property type="component" value="Unassembled WGS sequence"/>
</dbReference>
<keyword evidence="3" id="KW-1185">Reference proteome</keyword>
<proteinExistence type="predicted"/>
<dbReference type="VEuPathDB" id="TrichDB:TVAG_347510"/>
<evidence type="ECO:0000313" key="2">
    <source>
        <dbReference type="EMBL" id="EAX93464.1"/>
    </source>
</evidence>
<dbReference type="EMBL" id="DS113911">
    <property type="protein sequence ID" value="EAX93464.1"/>
    <property type="molecule type" value="Genomic_DNA"/>
</dbReference>
<reference evidence="2" key="2">
    <citation type="journal article" date="2007" name="Science">
        <title>Draft genome sequence of the sexually transmitted pathogen Trichomonas vaginalis.</title>
        <authorList>
            <person name="Carlton J.M."/>
            <person name="Hirt R.P."/>
            <person name="Silva J.C."/>
            <person name="Delcher A.L."/>
            <person name="Schatz M."/>
            <person name="Zhao Q."/>
            <person name="Wortman J.R."/>
            <person name="Bidwell S.L."/>
            <person name="Alsmark U.C.M."/>
            <person name="Besteiro S."/>
            <person name="Sicheritz-Ponten T."/>
            <person name="Noel C.J."/>
            <person name="Dacks J.B."/>
            <person name="Foster P.G."/>
            <person name="Simillion C."/>
            <person name="Van de Peer Y."/>
            <person name="Miranda-Saavedra D."/>
            <person name="Barton G.J."/>
            <person name="Westrop G.D."/>
            <person name="Mueller S."/>
            <person name="Dessi D."/>
            <person name="Fiori P.L."/>
            <person name="Ren Q."/>
            <person name="Paulsen I."/>
            <person name="Zhang H."/>
            <person name="Bastida-Corcuera F.D."/>
            <person name="Simoes-Barbosa A."/>
            <person name="Brown M.T."/>
            <person name="Hayes R.D."/>
            <person name="Mukherjee M."/>
            <person name="Okumura C.Y."/>
            <person name="Schneider R."/>
            <person name="Smith A.J."/>
            <person name="Vanacova S."/>
            <person name="Villalvazo M."/>
            <person name="Haas B.J."/>
            <person name="Pertea M."/>
            <person name="Feldblyum T.V."/>
            <person name="Utterback T.R."/>
            <person name="Shu C.L."/>
            <person name="Osoegawa K."/>
            <person name="de Jong P.J."/>
            <person name="Hrdy I."/>
            <person name="Horvathova L."/>
            <person name="Zubacova Z."/>
            <person name="Dolezal P."/>
            <person name="Malik S.B."/>
            <person name="Logsdon J.M. Jr."/>
            <person name="Henze K."/>
            <person name="Gupta A."/>
            <person name="Wang C.C."/>
            <person name="Dunne R.L."/>
            <person name="Upcroft J.A."/>
            <person name="Upcroft P."/>
            <person name="White O."/>
            <person name="Salzberg S.L."/>
            <person name="Tang P."/>
            <person name="Chiu C.-H."/>
            <person name="Lee Y.-S."/>
            <person name="Embley T.M."/>
            <person name="Coombs G.H."/>
            <person name="Mottram J.C."/>
            <person name="Tachezy J."/>
            <person name="Fraser-Liggett C.M."/>
            <person name="Johnson P.J."/>
        </authorList>
    </citation>
    <scope>NUCLEOTIDE SEQUENCE [LARGE SCALE GENOMIC DNA]</scope>
    <source>
        <strain evidence="2">G3</strain>
    </source>
</reference>
<dbReference type="VEuPathDB" id="TrichDB:TVAGG3_0367580"/>
<dbReference type="InParanoid" id="A2FNR3"/>
<reference evidence="2" key="1">
    <citation type="submission" date="2006-10" db="EMBL/GenBank/DDBJ databases">
        <authorList>
            <person name="Amadeo P."/>
            <person name="Zhao Q."/>
            <person name="Wortman J."/>
            <person name="Fraser-Liggett C."/>
            <person name="Carlton J."/>
        </authorList>
    </citation>
    <scope>NUCLEOTIDE SEQUENCE</scope>
    <source>
        <strain evidence="2">G3</strain>
    </source>
</reference>
<gene>
    <name evidence="2" type="ORF">TVAG_347510</name>
</gene>
<dbReference type="Pfam" id="PF13306">
    <property type="entry name" value="LRR_5"/>
    <property type="match status" value="4"/>
</dbReference>
<dbReference type="SUPFAM" id="SSF52058">
    <property type="entry name" value="L domain-like"/>
    <property type="match status" value="2"/>
</dbReference>
<protein>
    <submittedName>
        <fullName evidence="2">Surface antigen BspA-like</fullName>
    </submittedName>
</protein>
<dbReference type="KEGG" id="tva:4751182"/>
<keyword evidence="1" id="KW-0812">Transmembrane</keyword>
<keyword evidence="1" id="KW-0472">Membrane</keyword>
<organism evidence="2 3">
    <name type="scientific">Trichomonas vaginalis (strain ATCC PRA-98 / G3)</name>
    <dbReference type="NCBI Taxonomy" id="412133"/>
    <lineage>
        <taxon>Eukaryota</taxon>
        <taxon>Metamonada</taxon>
        <taxon>Parabasalia</taxon>
        <taxon>Trichomonadida</taxon>
        <taxon>Trichomonadidae</taxon>
        <taxon>Trichomonas</taxon>
    </lineage>
</organism>
<dbReference type="Gene3D" id="3.80.10.10">
    <property type="entry name" value="Ribonuclease Inhibitor"/>
    <property type="match status" value="6"/>
</dbReference>
<dbReference type="InterPro" id="IPR032675">
    <property type="entry name" value="LRR_dom_sf"/>
</dbReference>
<dbReference type="PANTHER" id="PTHR45661">
    <property type="entry name" value="SURFACE ANTIGEN"/>
    <property type="match status" value="1"/>
</dbReference>
<dbReference type="PANTHER" id="PTHR45661:SF3">
    <property type="entry name" value="IG-LIKE DOMAIN-CONTAINING PROTEIN"/>
    <property type="match status" value="1"/>
</dbReference>
<name>A2FNR3_TRIV3</name>
<keyword evidence="1" id="KW-1133">Transmembrane helix</keyword>
<dbReference type="AlphaFoldDB" id="A2FNR3"/>
<accession>A2FNR3</accession>
<evidence type="ECO:0000313" key="3">
    <source>
        <dbReference type="Proteomes" id="UP000001542"/>
    </source>
</evidence>